<accession>T0BUM4</accession>
<accession>A0A9E6ZPU6</accession>
<feature type="compositionally biased region" description="Polar residues" evidence="3">
    <location>
        <begin position="14"/>
        <end position="23"/>
    </location>
</feature>
<keyword evidence="4" id="KW-0812">Transmembrane</keyword>
<gene>
    <name evidence="5" type="ORF">K1I37_03675</name>
</gene>
<proteinExistence type="predicted"/>
<evidence type="ECO:0000256" key="1">
    <source>
        <dbReference type="ARBA" id="ARBA00004241"/>
    </source>
</evidence>
<dbReference type="InterPro" id="IPR045584">
    <property type="entry name" value="Pilin-like"/>
</dbReference>
<reference evidence="6" key="1">
    <citation type="journal article" date="2022" name="G3 (Bethesda)">
        <title>Unveiling the complete genome sequence of Alicyclobacillus acidoterrestris DSM 3922T, a taint-producing strain.</title>
        <authorList>
            <person name="Leonardo I.C."/>
            <person name="Barreto Crespo M.T."/>
            <person name="Gaspar F.B."/>
        </authorList>
    </citation>
    <scope>NUCLEOTIDE SEQUENCE [LARGE SCALE GENOMIC DNA]</scope>
    <source>
        <strain evidence="6">DSM 3922</strain>
    </source>
</reference>
<dbReference type="STRING" id="1356854.N007_11445"/>
<comment type="subcellular location">
    <subcellularLocation>
        <location evidence="1">Cell surface</location>
    </subcellularLocation>
</comment>
<keyword evidence="4" id="KW-0472">Membrane</keyword>
<keyword evidence="6" id="KW-1185">Reference proteome</keyword>
<dbReference type="KEGG" id="aaco:K1I37_03675"/>
<evidence type="ECO:0000313" key="5">
    <source>
        <dbReference type="EMBL" id="UNO49649.1"/>
    </source>
</evidence>
<dbReference type="GO" id="GO:0009986">
    <property type="term" value="C:cell surface"/>
    <property type="evidence" value="ECO:0007669"/>
    <property type="project" value="UniProtKB-SubCell"/>
</dbReference>
<dbReference type="PROSITE" id="PS00409">
    <property type="entry name" value="PROKAR_NTER_METHYL"/>
    <property type="match status" value="1"/>
</dbReference>
<dbReference type="GO" id="GO:0030420">
    <property type="term" value="P:establishment of competence for transformation"/>
    <property type="evidence" value="ECO:0007669"/>
    <property type="project" value="UniProtKB-KW"/>
</dbReference>
<dbReference type="SUPFAM" id="SSF54523">
    <property type="entry name" value="Pili subunits"/>
    <property type="match status" value="1"/>
</dbReference>
<dbReference type="Pfam" id="PF07963">
    <property type="entry name" value="N_methyl"/>
    <property type="match status" value="1"/>
</dbReference>
<name>T0BUM4_ALIAG</name>
<feature type="transmembrane region" description="Helical" evidence="4">
    <location>
        <begin position="29"/>
        <end position="52"/>
    </location>
</feature>
<dbReference type="EMBL" id="CP080467">
    <property type="protein sequence ID" value="UNO49649.1"/>
    <property type="molecule type" value="Genomic_DNA"/>
</dbReference>
<dbReference type="Proteomes" id="UP000829401">
    <property type="component" value="Chromosome"/>
</dbReference>
<evidence type="ECO:0000256" key="4">
    <source>
        <dbReference type="SAM" id="Phobius"/>
    </source>
</evidence>
<sequence length="183" mass="19108">MKVLSMRTREHNSQAHSKANSSGDSDGGFTLIEVLASVAILALLLTAVLAAIQSVQKGTLATTQYDHALGYATEIAESLRETYGTSAVDQVKNTIPLRLVGNELTNSSTSSPIVFNIQLTADAGQSVGTATSSGQIGSTGYTYDVTYTASGAQGSQLTRNFTITVTDPDGRKATVQAPAYQLS</sequence>
<dbReference type="eggNOG" id="COG2165">
    <property type="taxonomic scope" value="Bacteria"/>
</dbReference>
<evidence type="ECO:0000256" key="3">
    <source>
        <dbReference type="SAM" id="MobiDB-lite"/>
    </source>
</evidence>
<protein>
    <submittedName>
        <fullName evidence="5">Prepilin-type N-terminal cleavage/methylation domain-containing protein</fullName>
    </submittedName>
</protein>
<organism evidence="5 6">
    <name type="scientific">Alicyclobacillus acidoterrestris (strain ATCC 49025 / DSM 3922 / CIP 106132 / NCIMB 13137 / GD3B)</name>
    <dbReference type="NCBI Taxonomy" id="1356854"/>
    <lineage>
        <taxon>Bacteria</taxon>
        <taxon>Bacillati</taxon>
        <taxon>Bacillota</taxon>
        <taxon>Bacilli</taxon>
        <taxon>Bacillales</taxon>
        <taxon>Alicyclobacillaceae</taxon>
        <taxon>Alicyclobacillus</taxon>
    </lineage>
</organism>
<evidence type="ECO:0000313" key="6">
    <source>
        <dbReference type="Proteomes" id="UP000829401"/>
    </source>
</evidence>
<dbReference type="NCBIfam" id="TIGR02532">
    <property type="entry name" value="IV_pilin_GFxxxE"/>
    <property type="match status" value="1"/>
</dbReference>
<dbReference type="AlphaFoldDB" id="T0BUM4"/>
<keyword evidence="2" id="KW-0178">Competence</keyword>
<evidence type="ECO:0000256" key="2">
    <source>
        <dbReference type="ARBA" id="ARBA00023287"/>
    </source>
</evidence>
<keyword evidence="4" id="KW-1133">Transmembrane helix</keyword>
<feature type="region of interest" description="Disordered" evidence="3">
    <location>
        <begin position="1"/>
        <end position="23"/>
    </location>
</feature>
<dbReference type="Gene3D" id="3.30.700.10">
    <property type="entry name" value="Glycoprotein, Type 4 Pilin"/>
    <property type="match status" value="1"/>
</dbReference>
<dbReference type="InterPro" id="IPR012902">
    <property type="entry name" value="N_methyl_site"/>
</dbReference>
<dbReference type="RefSeq" id="WP_021297337.1">
    <property type="nucleotide sequence ID" value="NZ_AURB01000151.1"/>
</dbReference>